<dbReference type="SUPFAM" id="SSF52058">
    <property type="entry name" value="L domain-like"/>
    <property type="match status" value="1"/>
</dbReference>
<keyword evidence="2" id="KW-0677">Repeat</keyword>
<dbReference type="InterPro" id="IPR003591">
    <property type="entry name" value="Leu-rich_rpt_typical-subtyp"/>
</dbReference>
<gene>
    <name evidence="3" type="ORF">ANCCEY_13503</name>
</gene>
<evidence type="ECO:0000256" key="2">
    <source>
        <dbReference type="ARBA" id="ARBA00022737"/>
    </source>
</evidence>
<sequence>MVLTLQLIQCRIDVTSSEHAALAASACALSSSGVRMPDEMFMFHEYGHLYGTESHENPKDLQENRISVIRRNDLRHLKQLKILQLMDNHVHSIEEGAFSELEALERLRLNRNRLRLLPDKIFAENKNLHRL</sequence>
<accession>A0A0D6L6V9</accession>
<dbReference type="EMBL" id="KE125686">
    <property type="protein sequence ID" value="EPB67405.1"/>
    <property type="molecule type" value="Genomic_DNA"/>
</dbReference>
<dbReference type="AlphaFoldDB" id="A0A0D6L6V9"/>
<dbReference type="InterPro" id="IPR050333">
    <property type="entry name" value="SLRP"/>
</dbReference>
<proteinExistence type="predicted"/>
<dbReference type="Proteomes" id="UP000054495">
    <property type="component" value="Unassembled WGS sequence"/>
</dbReference>
<protein>
    <recommendedName>
        <fullName evidence="5">Leucine Rich repeat-containing domain protein</fullName>
    </recommendedName>
</protein>
<name>A0A0D6L6V9_9BILA</name>
<organism evidence="3 4">
    <name type="scientific">Ancylostoma ceylanicum</name>
    <dbReference type="NCBI Taxonomy" id="53326"/>
    <lineage>
        <taxon>Eukaryota</taxon>
        <taxon>Metazoa</taxon>
        <taxon>Ecdysozoa</taxon>
        <taxon>Nematoda</taxon>
        <taxon>Chromadorea</taxon>
        <taxon>Rhabditida</taxon>
        <taxon>Rhabditina</taxon>
        <taxon>Rhabditomorpha</taxon>
        <taxon>Strongyloidea</taxon>
        <taxon>Ancylostomatidae</taxon>
        <taxon>Ancylostomatinae</taxon>
        <taxon>Ancylostoma</taxon>
    </lineage>
</organism>
<keyword evidence="1" id="KW-0433">Leucine-rich repeat</keyword>
<dbReference type="Gene3D" id="3.80.10.10">
    <property type="entry name" value="Ribonuclease Inhibitor"/>
    <property type="match status" value="1"/>
</dbReference>
<evidence type="ECO:0000313" key="4">
    <source>
        <dbReference type="Proteomes" id="UP000054495"/>
    </source>
</evidence>
<dbReference type="Pfam" id="PF13855">
    <property type="entry name" value="LRR_8"/>
    <property type="match status" value="1"/>
</dbReference>
<dbReference type="PANTHER" id="PTHR45712:SF22">
    <property type="entry name" value="INSULIN-LIKE GROWTH FACTOR-BINDING PROTEIN COMPLEX ACID LABILE SUBUNIT"/>
    <property type="match status" value="1"/>
</dbReference>
<keyword evidence="4" id="KW-1185">Reference proteome</keyword>
<dbReference type="PANTHER" id="PTHR45712">
    <property type="entry name" value="AGAP008170-PA"/>
    <property type="match status" value="1"/>
</dbReference>
<evidence type="ECO:0000313" key="3">
    <source>
        <dbReference type="EMBL" id="EPB67405.1"/>
    </source>
</evidence>
<evidence type="ECO:0008006" key="5">
    <source>
        <dbReference type="Google" id="ProtNLM"/>
    </source>
</evidence>
<dbReference type="SMART" id="SM00369">
    <property type="entry name" value="LRR_TYP"/>
    <property type="match status" value="2"/>
</dbReference>
<reference evidence="3 4" key="1">
    <citation type="submission" date="2013-05" db="EMBL/GenBank/DDBJ databases">
        <title>Draft genome of the parasitic nematode Anyclostoma ceylanicum.</title>
        <authorList>
            <person name="Mitreva M."/>
        </authorList>
    </citation>
    <scope>NUCLEOTIDE SEQUENCE [LARGE SCALE GENOMIC DNA]</scope>
</reference>
<dbReference type="InterPro" id="IPR001611">
    <property type="entry name" value="Leu-rich_rpt"/>
</dbReference>
<evidence type="ECO:0000256" key="1">
    <source>
        <dbReference type="ARBA" id="ARBA00022614"/>
    </source>
</evidence>
<dbReference type="GO" id="GO:0005615">
    <property type="term" value="C:extracellular space"/>
    <property type="evidence" value="ECO:0007669"/>
    <property type="project" value="TreeGrafter"/>
</dbReference>
<dbReference type="InterPro" id="IPR032675">
    <property type="entry name" value="LRR_dom_sf"/>
</dbReference>